<dbReference type="Pfam" id="PF04484">
    <property type="entry name" value="QWRF"/>
    <property type="match status" value="1"/>
</dbReference>
<protein>
    <submittedName>
        <fullName evidence="2">Uncharacterized protein</fullName>
    </submittedName>
</protein>
<dbReference type="PANTHER" id="PTHR31807:SF6">
    <property type="entry name" value="PROTEIN ENDOSPERM DEFECTIVE 1-RELATED"/>
    <property type="match status" value="1"/>
</dbReference>
<name>A0A4Y1R8Y6_PRUDU</name>
<comment type="similarity">
    <text evidence="1">Belongs to the QWRF family.</text>
</comment>
<dbReference type="InterPro" id="IPR007573">
    <property type="entry name" value="QWRF"/>
</dbReference>
<evidence type="ECO:0000313" key="2">
    <source>
        <dbReference type="EMBL" id="BBH00592.1"/>
    </source>
</evidence>
<dbReference type="GO" id="GO:0005737">
    <property type="term" value="C:cytoplasm"/>
    <property type="evidence" value="ECO:0007669"/>
    <property type="project" value="TreeGrafter"/>
</dbReference>
<proteinExistence type="inferred from homology"/>
<accession>A0A4Y1R8Y6</accession>
<dbReference type="AlphaFoldDB" id="A0A4Y1R8Y6"/>
<dbReference type="GO" id="GO:0008017">
    <property type="term" value="F:microtubule binding"/>
    <property type="evidence" value="ECO:0007669"/>
    <property type="project" value="TreeGrafter"/>
</dbReference>
<dbReference type="GO" id="GO:0005880">
    <property type="term" value="C:nuclear microtubule"/>
    <property type="evidence" value="ECO:0007669"/>
    <property type="project" value="TreeGrafter"/>
</dbReference>
<reference evidence="2" key="1">
    <citation type="journal article" date="2019" name="Science">
        <title>Mutation of a bHLH transcription factor allowed almond domestication.</title>
        <authorList>
            <person name="Sanchez-Perez R."/>
            <person name="Pavan S."/>
            <person name="Mazzeo R."/>
            <person name="Moldovan C."/>
            <person name="Aiese Cigliano R."/>
            <person name="Del Cueto J."/>
            <person name="Ricciardi F."/>
            <person name="Lotti C."/>
            <person name="Ricciardi L."/>
            <person name="Dicenta F."/>
            <person name="Lopez-Marques R.L."/>
            <person name="Lindberg Moller B."/>
        </authorList>
    </citation>
    <scope>NUCLEOTIDE SEQUENCE</scope>
</reference>
<evidence type="ECO:0000256" key="1">
    <source>
        <dbReference type="ARBA" id="ARBA00010016"/>
    </source>
</evidence>
<organism evidence="2">
    <name type="scientific">Prunus dulcis</name>
    <name type="common">Almond</name>
    <name type="synonym">Amygdalus dulcis</name>
    <dbReference type="NCBI Taxonomy" id="3755"/>
    <lineage>
        <taxon>Eukaryota</taxon>
        <taxon>Viridiplantae</taxon>
        <taxon>Streptophyta</taxon>
        <taxon>Embryophyta</taxon>
        <taxon>Tracheophyta</taxon>
        <taxon>Spermatophyta</taxon>
        <taxon>Magnoliopsida</taxon>
        <taxon>eudicotyledons</taxon>
        <taxon>Gunneridae</taxon>
        <taxon>Pentapetalae</taxon>
        <taxon>rosids</taxon>
        <taxon>fabids</taxon>
        <taxon>Rosales</taxon>
        <taxon>Rosaceae</taxon>
        <taxon>Amygdaloideae</taxon>
        <taxon>Amygdaleae</taxon>
        <taxon>Prunus</taxon>
    </lineage>
</organism>
<sequence>MPLVDKSSSSRGIATVTVSDDFLKCSASPCSRSLKLPLSSSDILSFQPNKGSERLTSVLSKPYTTQGRWGLMSSPCPTIYKCKAELRYKERKENVHSLRVLHNRYLQWRYTNARAEASMQAQQRETERTLYSLAVKIAELYDSVKRKRIELGILQRTETLSAILDAQWFALQGDHSSSLAEATQALSNASFQLPISGNVRVDLQEVKEALNSAVEVMEIIDLQVQRSTAKAEETENLISELARVTGGERALIEECGNMLSKTYTTQVEEWSLRGQIIQLKRCCS</sequence>
<dbReference type="GO" id="GO:0051225">
    <property type="term" value="P:spindle assembly"/>
    <property type="evidence" value="ECO:0007669"/>
    <property type="project" value="TreeGrafter"/>
</dbReference>
<dbReference type="EMBL" id="AP019300">
    <property type="protein sequence ID" value="BBH00592.1"/>
    <property type="molecule type" value="Genomic_DNA"/>
</dbReference>
<dbReference type="PANTHER" id="PTHR31807">
    <property type="entry name" value="AUGMIN FAMILY MEMBER"/>
    <property type="match status" value="1"/>
</dbReference>
<gene>
    <name evidence="2" type="ORF">Prudu_010622</name>
</gene>